<accession>A0A0L0NHB7</accession>
<proteinExistence type="predicted"/>
<feature type="non-terminal residue" evidence="2">
    <location>
        <position position="1"/>
    </location>
</feature>
<name>A0A0L0NHB7_TOLOC</name>
<dbReference type="EMBL" id="LFRF01000003">
    <property type="protein sequence ID" value="KND93443.1"/>
    <property type="molecule type" value="Genomic_DNA"/>
</dbReference>
<evidence type="ECO:0000313" key="3">
    <source>
        <dbReference type="Proteomes" id="UP000036947"/>
    </source>
</evidence>
<protein>
    <submittedName>
        <fullName evidence="2">Uncharacterized protein</fullName>
    </submittedName>
</protein>
<keyword evidence="3" id="KW-1185">Reference proteome</keyword>
<evidence type="ECO:0000313" key="2">
    <source>
        <dbReference type="EMBL" id="KND93443.1"/>
    </source>
</evidence>
<comment type="caution">
    <text evidence="2">The sequence shown here is derived from an EMBL/GenBank/DDBJ whole genome shotgun (WGS) entry which is preliminary data.</text>
</comment>
<reference evidence="2 3" key="1">
    <citation type="journal article" date="2015" name="BMC Genomics">
        <title>The genome of the truffle-parasite Tolypocladium ophioglossoides and the evolution of antifungal peptaibiotics.</title>
        <authorList>
            <person name="Quandt C.A."/>
            <person name="Bushley K.E."/>
            <person name="Spatafora J.W."/>
        </authorList>
    </citation>
    <scope>NUCLEOTIDE SEQUENCE [LARGE SCALE GENOMIC DNA]</scope>
    <source>
        <strain evidence="2 3">CBS 100239</strain>
    </source>
</reference>
<gene>
    <name evidence="2" type="ORF">TOPH_01676</name>
</gene>
<organism evidence="2 3">
    <name type="scientific">Tolypocladium ophioglossoides (strain CBS 100239)</name>
    <name type="common">Snaketongue truffleclub</name>
    <name type="synonym">Elaphocordyceps ophioglossoides</name>
    <dbReference type="NCBI Taxonomy" id="1163406"/>
    <lineage>
        <taxon>Eukaryota</taxon>
        <taxon>Fungi</taxon>
        <taxon>Dikarya</taxon>
        <taxon>Ascomycota</taxon>
        <taxon>Pezizomycotina</taxon>
        <taxon>Sordariomycetes</taxon>
        <taxon>Hypocreomycetidae</taxon>
        <taxon>Hypocreales</taxon>
        <taxon>Ophiocordycipitaceae</taxon>
        <taxon>Tolypocladium</taxon>
    </lineage>
</organism>
<dbReference type="Proteomes" id="UP000036947">
    <property type="component" value="Unassembled WGS sequence"/>
</dbReference>
<sequence length="141" mass="15256">TISSDFISATTRIRAIRDPSPIRPGCEETRNRANCGGWTRTLTICDEAGRKRAATSRVVRAGRCLNQHVDAGGLSEVAEAEAVPFRGHAECVHVYALGEVYLLLHPLPALQPGLHRSDPVPPAPHLDPGRPRVVLHPGRGH</sequence>
<evidence type="ECO:0000256" key="1">
    <source>
        <dbReference type="SAM" id="MobiDB-lite"/>
    </source>
</evidence>
<dbReference type="AlphaFoldDB" id="A0A0L0NHB7"/>
<feature type="region of interest" description="Disordered" evidence="1">
    <location>
        <begin position="115"/>
        <end position="141"/>
    </location>
</feature>